<evidence type="ECO:0000259" key="2">
    <source>
        <dbReference type="Pfam" id="PF25818"/>
    </source>
</evidence>
<dbReference type="InterPro" id="IPR057896">
    <property type="entry name" value="MTRES1_C"/>
</dbReference>
<name>A0A1B0GHD0_LUTLO</name>
<sequence length="246" mass="27671">MLLRQTQKLLHLTNHLKKVSFLQRNVISLCHKSLPKVPIQIPQNTSIGILPVRWKYTGKGKESSTQDEDSDSDADDLAELKEKGTNLIKCSVTSMRADLLIKNGLGLARNKVELKFYEGKIRAKRYPKKSFHVNVGDEIDLIKNVSPTNPDHLVIGRIEIVGATPKEETISVLLRRYKTLIRNVISLCHKSLPKVPIQIPQNTSIGILPVRWKYTGKGKESSTQDEDSDSDADDLEELKEKGTEPN</sequence>
<proteinExistence type="predicted"/>
<keyword evidence="5" id="KW-1185">Reference proteome</keyword>
<feature type="domain" description="Mitochondrial transcription rescue factor 1 C-terminal" evidence="2">
    <location>
        <begin position="91"/>
        <end position="180"/>
    </location>
</feature>
<dbReference type="EMBL" id="AJWK01004456">
    <property type="status" value="NOT_ANNOTATED_CDS"/>
    <property type="molecule type" value="Genomic_DNA"/>
</dbReference>
<accession>A0A1B0GHD0</accession>
<dbReference type="VEuPathDB" id="VectorBase:LLOJ001211"/>
<dbReference type="AlphaFoldDB" id="A0A1B0GHD0"/>
<dbReference type="Proteomes" id="UP000092461">
    <property type="component" value="Unassembled WGS sequence"/>
</dbReference>
<evidence type="ECO:0000256" key="1">
    <source>
        <dbReference type="SAM" id="MobiDB-lite"/>
    </source>
</evidence>
<dbReference type="VEuPathDB" id="VectorBase:LLONM1_002791"/>
<dbReference type="EMBL" id="AJWK01004457">
    <property type="status" value="NOT_ANNOTATED_CDS"/>
    <property type="molecule type" value="Genomic_DNA"/>
</dbReference>
<reference evidence="5" key="1">
    <citation type="submission" date="2012-05" db="EMBL/GenBank/DDBJ databases">
        <title>Whole Genome Assembly of Lutzomyia longipalpis.</title>
        <authorList>
            <person name="Richards S."/>
            <person name="Qu C."/>
            <person name="Dillon R."/>
            <person name="Worley K."/>
            <person name="Scherer S."/>
            <person name="Batterton M."/>
            <person name="Taylor A."/>
            <person name="Hawes A."/>
            <person name="Hernandez B."/>
            <person name="Kovar C."/>
            <person name="Mandapat C."/>
            <person name="Pham C."/>
            <person name="Qu C."/>
            <person name="Jing C."/>
            <person name="Bess C."/>
            <person name="Bandaranaike D."/>
            <person name="Ngo D."/>
            <person name="Ongeri F."/>
            <person name="Arias F."/>
            <person name="Lara F."/>
            <person name="Weissenberger G."/>
            <person name="Kamau G."/>
            <person name="Han H."/>
            <person name="Shen H."/>
            <person name="Dinh H."/>
            <person name="Khalil I."/>
            <person name="Jones J."/>
            <person name="Shafer J."/>
            <person name="Jayaseelan J."/>
            <person name="Quiroz J."/>
            <person name="Blankenburg K."/>
            <person name="Nguyen L."/>
            <person name="Jackson L."/>
            <person name="Francisco L."/>
            <person name="Tang L.-Y."/>
            <person name="Pu L.-L."/>
            <person name="Perales L."/>
            <person name="Lorensuhewa L."/>
            <person name="Munidasa M."/>
            <person name="Coyle M."/>
            <person name="Taylor M."/>
            <person name="Puazo M."/>
            <person name="Firestine M."/>
            <person name="Scheel M."/>
            <person name="Javaid M."/>
            <person name="Wang M."/>
            <person name="Li M."/>
            <person name="Tabassum N."/>
            <person name="Saada N."/>
            <person name="Osuji N."/>
            <person name="Aqrawi P."/>
            <person name="Fu Q."/>
            <person name="Thornton R."/>
            <person name="Raj R."/>
            <person name="Goodspeed R."/>
            <person name="Mata R."/>
            <person name="Najjar R."/>
            <person name="Gubbala S."/>
            <person name="Lee S."/>
            <person name="Denson S."/>
            <person name="Patil S."/>
            <person name="Macmil S."/>
            <person name="Qi S."/>
            <person name="Matskevitch T."/>
            <person name="Palculict T."/>
            <person name="Mathew T."/>
            <person name="Vee V."/>
            <person name="Velamala V."/>
            <person name="Korchina V."/>
            <person name="Cai W."/>
            <person name="Liu W."/>
            <person name="Dai W."/>
            <person name="Zou X."/>
            <person name="Zhu Y."/>
            <person name="Zhang Y."/>
            <person name="Wu Y.-Q."/>
            <person name="Xin Y."/>
            <person name="Nazarath L."/>
            <person name="Kovar C."/>
            <person name="Han Y."/>
            <person name="Muzny D."/>
            <person name="Gibbs R."/>
        </authorList>
    </citation>
    <scope>NUCLEOTIDE SEQUENCE [LARGE SCALE GENOMIC DNA]</scope>
    <source>
        <strain evidence="5">Jacobina</strain>
    </source>
</reference>
<dbReference type="Pfam" id="PF25818">
    <property type="entry name" value="MTRES1_C"/>
    <property type="match status" value="1"/>
</dbReference>
<organism evidence="4 5">
    <name type="scientific">Lutzomyia longipalpis</name>
    <name type="common">Sand fly</name>
    <dbReference type="NCBI Taxonomy" id="7200"/>
    <lineage>
        <taxon>Eukaryota</taxon>
        <taxon>Metazoa</taxon>
        <taxon>Ecdysozoa</taxon>
        <taxon>Arthropoda</taxon>
        <taxon>Hexapoda</taxon>
        <taxon>Insecta</taxon>
        <taxon>Pterygota</taxon>
        <taxon>Neoptera</taxon>
        <taxon>Endopterygota</taxon>
        <taxon>Diptera</taxon>
        <taxon>Nematocera</taxon>
        <taxon>Psychodoidea</taxon>
        <taxon>Psychodidae</taxon>
        <taxon>Lutzomyia</taxon>
        <taxon>Lutzomyia</taxon>
    </lineage>
</organism>
<dbReference type="EnsemblMetazoa" id="LLOJ001211-RA">
    <property type="protein sequence ID" value="LLOJ001211-PA"/>
    <property type="gene ID" value="LLOJ001211"/>
</dbReference>
<dbReference type="GO" id="GO:0005739">
    <property type="term" value="C:mitochondrion"/>
    <property type="evidence" value="ECO:0007669"/>
    <property type="project" value="TreeGrafter"/>
</dbReference>
<protein>
    <recommendedName>
        <fullName evidence="2">Mitochondrial transcription rescue factor 1 C-terminal domain-containing protein</fullName>
    </recommendedName>
</protein>
<feature type="region of interest" description="Disordered" evidence="1">
    <location>
        <begin position="216"/>
        <end position="246"/>
    </location>
</feature>
<dbReference type="GO" id="GO:1903108">
    <property type="term" value="P:regulation of mitochondrial transcription"/>
    <property type="evidence" value="ECO:0007669"/>
    <property type="project" value="TreeGrafter"/>
</dbReference>
<feature type="compositionally biased region" description="Acidic residues" evidence="1">
    <location>
        <begin position="223"/>
        <end position="237"/>
    </location>
</feature>
<evidence type="ECO:0000313" key="3">
    <source>
        <dbReference type="EMBL" id="MBC1172920.1"/>
    </source>
</evidence>
<dbReference type="PANTHER" id="PTHR13633">
    <property type="entry name" value="MITOCHONDRIAL TRANSCRIPTION RESCUE FACTOR 1"/>
    <property type="match status" value="1"/>
</dbReference>
<reference evidence="3" key="2">
    <citation type="journal article" date="2020" name="BMC">
        <title>Leishmania infection induces a limited differential gene expression in the sand fly midgut.</title>
        <authorList>
            <person name="Coutinho-Abreu I.V."/>
            <person name="Serafim T.D."/>
            <person name="Meneses C."/>
            <person name="Kamhawi S."/>
            <person name="Oliveira F."/>
            <person name="Valenzuela J.G."/>
        </authorList>
    </citation>
    <scope>NUCLEOTIDE SEQUENCE</scope>
    <source>
        <strain evidence="3">Jacobina</strain>
        <tissue evidence="3">Midgut</tissue>
    </source>
</reference>
<dbReference type="EMBL" id="GITU01004217">
    <property type="protein sequence ID" value="MBC1172920.1"/>
    <property type="molecule type" value="Transcribed_RNA"/>
</dbReference>
<dbReference type="PANTHER" id="PTHR13633:SF3">
    <property type="entry name" value="MITOCHONDRIAL TRANSCRIPTION RESCUE FACTOR 1"/>
    <property type="match status" value="1"/>
</dbReference>
<dbReference type="GO" id="GO:0003723">
    <property type="term" value="F:RNA binding"/>
    <property type="evidence" value="ECO:0007669"/>
    <property type="project" value="TreeGrafter"/>
</dbReference>
<reference evidence="4" key="3">
    <citation type="submission" date="2020-05" db="UniProtKB">
        <authorList>
            <consortium name="EnsemblMetazoa"/>
        </authorList>
    </citation>
    <scope>IDENTIFICATION</scope>
    <source>
        <strain evidence="4">Jacobina</strain>
    </source>
</reference>
<evidence type="ECO:0000313" key="4">
    <source>
        <dbReference type="EnsemblMetazoa" id="LLOJ001211-PA"/>
    </source>
</evidence>
<evidence type="ECO:0000313" key="5">
    <source>
        <dbReference type="Proteomes" id="UP000092461"/>
    </source>
</evidence>